<evidence type="ECO:0000256" key="1">
    <source>
        <dbReference type="SAM" id="MobiDB-lite"/>
    </source>
</evidence>
<feature type="region of interest" description="Disordered" evidence="1">
    <location>
        <begin position="1"/>
        <end position="20"/>
    </location>
</feature>
<proteinExistence type="predicted"/>
<evidence type="ECO:0008006" key="4">
    <source>
        <dbReference type="Google" id="ProtNLM"/>
    </source>
</evidence>
<dbReference type="KEGG" id="syw:SYNW0758"/>
<name>Q7U866_PARMW</name>
<keyword evidence="3" id="KW-1185">Reference proteome</keyword>
<dbReference type="EMBL" id="BX569691">
    <property type="protein sequence ID" value="CAE07273.1"/>
    <property type="molecule type" value="Genomic_DNA"/>
</dbReference>
<evidence type="ECO:0000313" key="2">
    <source>
        <dbReference type="EMBL" id="CAE07273.1"/>
    </source>
</evidence>
<accession>Q7U866</accession>
<dbReference type="Proteomes" id="UP000001422">
    <property type="component" value="Chromosome"/>
</dbReference>
<dbReference type="InterPro" id="IPR032801">
    <property type="entry name" value="PXL2A/B/C"/>
</dbReference>
<dbReference type="Pfam" id="PF13911">
    <property type="entry name" value="AhpC-TSA_2"/>
    <property type="match status" value="1"/>
</dbReference>
<dbReference type="eggNOG" id="ENOG502Z81T">
    <property type="taxonomic scope" value="Bacteria"/>
</dbReference>
<feature type="compositionally biased region" description="Polar residues" evidence="1">
    <location>
        <begin position="1"/>
        <end position="14"/>
    </location>
</feature>
<gene>
    <name evidence="2" type="ordered locus">SYNW0758</name>
</gene>
<organism evidence="2 3">
    <name type="scientific">Parasynechococcus marenigrum (strain WH8102)</name>
    <dbReference type="NCBI Taxonomy" id="84588"/>
    <lineage>
        <taxon>Bacteria</taxon>
        <taxon>Bacillati</taxon>
        <taxon>Cyanobacteriota</taxon>
        <taxon>Cyanophyceae</taxon>
        <taxon>Synechococcales</taxon>
        <taxon>Prochlorococcaceae</taxon>
        <taxon>Parasynechococcus</taxon>
        <taxon>Parasynechococcus marenigrum</taxon>
    </lineage>
</organism>
<dbReference type="AlphaFoldDB" id="Q7U866"/>
<dbReference type="HOGENOM" id="CLU_061685_0_0_3"/>
<dbReference type="STRING" id="84588.SYNW0758"/>
<evidence type="ECO:0000313" key="3">
    <source>
        <dbReference type="Proteomes" id="UP000001422"/>
    </source>
</evidence>
<protein>
    <recommendedName>
        <fullName evidence="4">AhpC/TSA antioxidant enzyme domain-containing protein</fullName>
    </recommendedName>
</protein>
<reference evidence="2 3" key="1">
    <citation type="journal article" date="2003" name="Nature">
        <title>The genome of a motile marine Synechococcus.</title>
        <authorList>
            <person name="Palenik B."/>
            <person name="Brahamsha B."/>
            <person name="Larimer F."/>
            <person name="Land M."/>
            <person name="Hauser L."/>
            <person name="Chain P."/>
            <person name="Lamerdin J."/>
            <person name="Regala W."/>
            <person name="Allen E.A."/>
            <person name="McCarren J."/>
            <person name="Paulsen I."/>
            <person name="Dufresne A."/>
            <person name="Partensky F."/>
            <person name="Webb E."/>
            <person name="Waterbury J."/>
        </authorList>
    </citation>
    <scope>NUCLEOTIDE SEQUENCE [LARGE SCALE GENOMIC DNA]</scope>
    <source>
        <strain evidence="2 3">WH8102</strain>
    </source>
</reference>
<dbReference type="RefSeq" id="WP_011127623.1">
    <property type="nucleotide sequence ID" value="NC_005070.1"/>
</dbReference>
<sequence>MTRQSTVSQQQSLQPLLERLSPPPSGWRRLVIVMGQLGDFDSMEYAQALVPRLSELEQAGIALQAIAIGDQSGADRFCGFTGFPRQALEVDSSSALHEALGLYAGLKLPGGPWPGFLLMCAGIGSPGTLQEVLRGYTGDRRAAAIFGDDDMVKAWPLPAFPGALFARAGGRNFQRPFELATKRLCNMGEVLSQWRTYVPVDDHIAQRGGTFLIGADGSLLYEWRETHLLGFADDMAVPLAFLDPYLSDNHS</sequence>